<feature type="non-terminal residue" evidence="2">
    <location>
        <position position="1"/>
    </location>
</feature>
<organism evidence="2 3">
    <name type="scientific">Trypanosoma conorhini</name>
    <dbReference type="NCBI Taxonomy" id="83891"/>
    <lineage>
        <taxon>Eukaryota</taxon>
        <taxon>Discoba</taxon>
        <taxon>Euglenozoa</taxon>
        <taxon>Kinetoplastea</taxon>
        <taxon>Metakinetoplastina</taxon>
        <taxon>Trypanosomatida</taxon>
        <taxon>Trypanosomatidae</taxon>
        <taxon>Trypanosoma</taxon>
    </lineage>
</organism>
<dbReference type="EMBL" id="MKKU01001289">
    <property type="protein sequence ID" value="RNE96282.1"/>
    <property type="molecule type" value="Genomic_DNA"/>
</dbReference>
<name>A0A3R7JVX2_9TRYP</name>
<evidence type="ECO:0000313" key="3">
    <source>
        <dbReference type="Proteomes" id="UP000284403"/>
    </source>
</evidence>
<feature type="compositionally biased region" description="Basic and acidic residues" evidence="1">
    <location>
        <begin position="123"/>
        <end position="134"/>
    </location>
</feature>
<reference evidence="2 3" key="1">
    <citation type="journal article" date="2018" name="BMC Genomics">
        <title>Genomic comparison of Trypanosoma conorhini and Trypanosoma rangeli to Trypanosoma cruzi strains of high and low virulence.</title>
        <authorList>
            <person name="Bradwell K.R."/>
            <person name="Koparde V.N."/>
            <person name="Matveyev A.V."/>
            <person name="Serrano M.G."/>
            <person name="Alves J.M."/>
            <person name="Parikh H."/>
            <person name="Huang B."/>
            <person name="Lee V."/>
            <person name="Espinosa-Alvarez O."/>
            <person name="Ortiz P.A."/>
            <person name="Costa-Martins A.G."/>
            <person name="Teixeira M.M."/>
            <person name="Buck G.A."/>
        </authorList>
    </citation>
    <scope>NUCLEOTIDE SEQUENCE [LARGE SCALE GENOMIC DNA]</scope>
    <source>
        <strain evidence="2 3">025E</strain>
    </source>
</reference>
<evidence type="ECO:0000313" key="2">
    <source>
        <dbReference type="EMBL" id="RNE96282.1"/>
    </source>
</evidence>
<protein>
    <submittedName>
        <fullName evidence="2">Uncharacterized protein</fullName>
    </submittedName>
</protein>
<dbReference type="RefSeq" id="XP_029223299.1">
    <property type="nucleotide sequence ID" value="XM_029376848.1"/>
</dbReference>
<evidence type="ECO:0000256" key="1">
    <source>
        <dbReference type="SAM" id="MobiDB-lite"/>
    </source>
</evidence>
<dbReference type="AlphaFoldDB" id="A0A3R7JVX2"/>
<dbReference type="Proteomes" id="UP000284403">
    <property type="component" value="Unassembled WGS sequence"/>
</dbReference>
<keyword evidence="3" id="KW-1185">Reference proteome</keyword>
<feature type="region of interest" description="Disordered" evidence="1">
    <location>
        <begin position="106"/>
        <end position="134"/>
    </location>
</feature>
<gene>
    <name evidence="2" type="ORF">Tco025E_10057</name>
</gene>
<proteinExistence type="predicted"/>
<sequence length="134" mass="15331">LHWPLHRDECPLHFVLCCLGGELADVFDTATQTARGHEGELEIRTRVSDLSWRARGCIVSDAPEEGAPLPWVKLRPCRWGMIARWRPQREITPEYWRCDRISASPHHALPRREGGDGDVCPADARHHPAQEEKK</sequence>
<accession>A0A3R7JVX2</accession>
<dbReference type="GeneID" id="40323668"/>
<comment type="caution">
    <text evidence="2">The sequence shown here is derived from an EMBL/GenBank/DDBJ whole genome shotgun (WGS) entry which is preliminary data.</text>
</comment>